<organism evidence="4 5">
    <name type="scientific">Catenaria anguillulae PL171</name>
    <dbReference type="NCBI Taxonomy" id="765915"/>
    <lineage>
        <taxon>Eukaryota</taxon>
        <taxon>Fungi</taxon>
        <taxon>Fungi incertae sedis</taxon>
        <taxon>Blastocladiomycota</taxon>
        <taxon>Blastocladiomycetes</taxon>
        <taxon>Blastocladiales</taxon>
        <taxon>Catenariaceae</taxon>
        <taxon>Catenaria</taxon>
    </lineage>
</organism>
<dbReference type="PANTHER" id="PTHR12499:SF0">
    <property type="entry name" value="OPTIC ATROPHY 3 PROTEIN"/>
    <property type="match status" value="1"/>
</dbReference>
<name>A0A1Y2HC85_9FUNG</name>
<proteinExistence type="inferred from homology"/>
<keyword evidence="3" id="KW-0472">Membrane</keyword>
<dbReference type="OrthoDB" id="2129069at2759"/>
<feature type="non-terminal residue" evidence="4">
    <location>
        <position position="106"/>
    </location>
</feature>
<protein>
    <submittedName>
        <fullName evidence="4">Optic atrophy 3-like protein</fullName>
    </submittedName>
</protein>
<dbReference type="GO" id="GO:0019216">
    <property type="term" value="P:regulation of lipid metabolic process"/>
    <property type="evidence" value="ECO:0007669"/>
    <property type="project" value="TreeGrafter"/>
</dbReference>
<comment type="similarity">
    <text evidence="1">Belongs to the OPA3 family.</text>
</comment>
<dbReference type="Pfam" id="PF07047">
    <property type="entry name" value="OPA3"/>
    <property type="match status" value="1"/>
</dbReference>
<evidence type="ECO:0000313" key="5">
    <source>
        <dbReference type="Proteomes" id="UP000193411"/>
    </source>
</evidence>
<gene>
    <name evidence="4" type="ORF">BCR44DRAFT_1384817</name>
</gene>
<comment type="caution">
    <text evidence="4">The sequence shown here is derived from an EMBL/GenBank/DDBJ whole genome shotgun (WGS) entry which is preliminary data.</text>
</comment>
<keyword evidence="2" id="KW-0175">Coiled coil</keyword>
<dbReference type="InterPro" id="IPR010754">
    <property type="entry name" value="OPA3-like"/>
</dbReference>
<keyword evidence="3" id="KW-1133">Transmembrane helix</keyword>
<dbReference type="Proteomes" id="UP000193411">
    <property type="component" value="Unassembled WGS sequence"/>
</dbReference>
<reference evidence="4 5" key="1">
    <citation type="submission" date="2016-07" db="EMBL/GenBank/DDBJ databases">
        <title>Pervasive Adenine N6-methylation of Active Genes in Fungi.</title>
        <authorList>
            <consortium name="DOE Joint Genome Institute"/>
            <person name="Mondo S.J."/>
            <person name="Dannebaum R.O."/>
            <person name="Kuo R.C."/>
            <person name="Labutti K."/>
            <person name="Haridas S."/>
            <person name="Kuo A."/>
            <person name="Salamov A."/>
            <person name="Ahrendt S.R."/>
            <person name="Lipzen A."/>
            <person name="Sullivan W."/>
            <person name="Andreopoulos W.B."/>
            <person name="Clum A."/>
            <person name="Lindquist E."/>
            <person name="Daum C."/>
            <person name="Ramamoorthy G.K."/>
            <person name="Gryganskyi A."/>
            <person name="Culley D."/>
            <person name="Magnuson J.K."/>
            <person name="James T.Y."/>
            <person name="O'Malley M.A."/>
            <person name="Stajich J.E."/>
            <person name="Spatafora J.W."/>
            <person name="Visel A."/>
            <person name="Grigoriev I.V."/>
        </authorList>
    </citation>
    <scope>NUCLEOTIDE SEQUENCE [LARGE SCALE GENOMIC DNA]</scope>
    <source>
        <strain evidence="4 5">PL171</strain>
    </source>
</reference>
<dbReference type="GO" id="GO:0005739">
    <property type="term" value="C:mitochondrion"/>
    <property type="evidence" value="ECO:0007669"/>
    <property type="project" value="TreeGrafter"/>
</dbReference>
<keyword evidence="3" id="KW-0812">Transmembrane</keyword>
<sequence>MSSAKVAYLFLRTMAKPVANAVKNYAKTHPKFTERTIAMAQGVHRIETNLKRSLLDYQVDHVRPLTDARALEMGANFIGEATLFFLVAGVVVLETTRQAVSPKRRR</sequence>
<evidence type="ECO:0000256" key="3">
    <source>
        <dbReference type="SAM" id="Phobius"/>
    </source>
</evidence>
<evidence type="ECO:0000256" key="1">
    <source>
        <dbReference type="ARBA" id="ARBA00007584"/>
    </source>
</evidence>
<dbReference type="EMBL" id="MCFL01000058">
    <property type="protein sequence ID" value="ORZ31541.1"/>
    <property type="molecule type" value="Genomic_DNA"/>
</dbReference>
<evidence type="ECO:0000313" key="4">
    <source>
        <dbReference type="EMBL" id="ORZ31541.1"/>
    </source>
</evidence>
<dbReference type="AlphaFoldDB" id="A0A1Y2HC85"/>
<accession>A0A1Y2HC85</accession>
<dbReference type="PANTHER" id="PTHR12499">
    <property type="entry name" value="OPTIC ATROPHY 3 PROTEIN OPA3"/>
    <property type="match status" value="1"/>
</dbReference>
<keyword evidence="5" id="KW-1185">Reference proteome</keyword>
<evidence type="ECO:0000256" key="2">
    <source>
        <dbReference type="ARBA" id="ARBA00023054"/>
    </source>
</evidence>
<feature type="transmembrane region" description="Helical" evidence="3">
    <location>
        <begin position="77"/>
        <end position="96"/>
    </location>
</feature>